<dbReference type="STRING" id="27342.A0A0H2R5G7"/>
<feature type="domain" description="Methyltransferase" evidence="1">
    <location>
        <begin position="75"/>
        <end position="167"/>
    </location>
</feature>
<dbReference type="InParanoid" id="A0A0H2R5G7"/>
<reference evidence="2 3" key="1">
    <citation type="submission" date="2015-04" db="EMBL/GenBank/DDBJ databases">
        <title>Complete genome sequence of Schizopora paradoxa KUC8140, a cosmopolitan wood degrader in East Asia.</title>
        <authorList>
            <consortium name="DOE Joint Genome Institute"/>
            <person name="Min B."/>
            <person name="Park H."/>
            <person name="Jang Y."/>
            <person name="Kim J.-J."/>
            <person name="Kim K.H."/>
            <person name="Pangilinan J."/>
            <person name="Lipzen A."/>
            <person name="Riley R."/>
            <person name="Grigoriev I.V."/>
            <person name="Spatafora J.W."/>
            <person name="Choi I.-G."/>
        </authorList>
    </citation>
    <scope>NUCLEOTIDE SEQUENCE [LARGE SCALE GENOMIC DNA]</scope>
    <source>
        <strain evidence="2 3">KUC8140</strain>
    </source>
</reference>
<organism evidence="2 3">
    <name type="scientific">Schizopora paradoxa</name>
    <dbReference type="NCBI Taxonomy" id="27342"/>
    <lineage>
        <taxon>Eukaryota</taxon>
        <taxon>Fungi</taxon>
        <taxon>Dikarya</taxon>
        <taxon>Basidiomycota</taxon>
        <taxon>Agaricomycotina</taxon>
        <taxon>Agaricomycetes</taxon>
        <taxon>Hymenochaetales</taxon>
        <taxon>Schizoporaceae</taxon>
        <taxon>Schizopora</taxon>
    </lineage>
</organism>
<accession>A0A0H2R5G7</accession>
<dbReference type="FunCoup" id="A0A0H2R5G7">
    <property type="interactions" value="3"/>
</dbReference>
<dbReference type="AlphaFoldDB" id="A0A0H2R5G7"/>
<dbReference type="Gene3D" id="3.40.50.150">
    <property type="entry name" value="Vaccinia Virus protein VP39"/>
    <property type="match status" value="1"/>
</dbReference>
<evidence type="ECO:0000313" key="3">
    <source>
        <dbReference type="Proteomes" id="UP000053477"/>
    </source>
</evidence>
<dbReference type="InterPro" id="IPR029063">
    <property type="entry name" value="SAM-dependent_MTases_sf"/>
</dbReference>
<keyword evidence="3" id="KW-1185">Reference proteome</keyword>
<gene>
    <name evidence="2" type="ORF">SCHPADRAFT_923144</name>
</gene>
<sequence length="296" mass="33130">MSAAMPEAPIKHNARNYQSYPGSNYVLPADEKEVERLGIRYSGIYALRLQHEVLKKICEGRTVFPPLSKGHAYFILDSGVGSASWLLEAAEHFSPSAILHGIDIERRLFPPEHPSNVSFSLNSITSLPLQWTGKFDFVHQRLLIAALRKDEWVTAISSMHRILRPGGWIQLGEVGSWHAGPVTKKQIQLIQTLFESRQLVLDVSKDLRKLVEQGNFTNVTVESRLIPLSGTIGRDARINWIGVTRGMKTPVLRSGGFGFVSSEEEFDALIDDVEKEWESTDGAAIEYHVICAQKPE</sequence>
<proteinExistence type="predicted"/>
<dbReference type="Pfam" id="PF13649">
    <property type="entry name" value="Methyltransf_25"/>
    <property type="match status" value="1"/>
</dbReference>
<dbReference type="OrthoDB" id="184880at2759"/>
<evidence type="ECO:0000313" key="2">
    <source>
        <dbReference type="EMBL" id="KLO06587.1"/>
    </source>
</evidence>
<dbReference type="Proteomes" id="UP000053477">
    <property type="component" value="Unassembled WGS sequence"/>
</dbReference>
<dbReference type="SUPFAM" id="SSF53335">
    <property type="entry name" value="S-adenosyl-L-methionine-dependent methyltransferases"/>
    <property type="match status" value="1"/>
</dbReference>
<name>A0A0H2R5G7_9AGAM</name>
<dbReference type="EMBL" id="KQ086194">
    <property type="protein sequence ID" value="KLO06587.1"/>
    <property type="molecule type" value="Genomic_DNA"/>
</dbReference>
<dbReference type="InterPro" id="IPR041698">
    <property type="entry name" value="Methyltransf_25"/>
</dbReference>
<protein>
    <recommendedName>
        <fullName evidence="1">Methyltransferase domain-containing protein</fullName>
    </recommendedName>
</protein>
<evidence type="ECO:0000259" key="1">
    <source>
        <dbReference type="Pfam" id="PF13649"/>
    </source>
</evidence>